<protein>
    <submittedName>
        <fullName evidence="2">Cupin domain-containing protein</fullName>
    </submittedName>
</protein>
<evidence type="ECO:0000259" key="1">
    <source>
        <dbReference type="Pfam" id="PF07883"/>
    </source>
</evidence>
<dbReference type="EMBL" id="DTPE01000128">
    <property type="protein sequence ID" value="HGE75104.1"/>
    <property type="molecule type" value="Genomic_DNA"/>
</dbReference>
<dbReference type="Pfam" id="PF07883">
    <property type="entry name" value="Cupin_2"/>
    <property type="match status" value="1"/>
</dbReference>
<reference evidence="2" key="1">
    <citation type="journal article" date="2020" name="mSystems">
        <title>Genome- and Community-Level Interaction Insights into Carbon Utilization and Element Cycling Functions of Hydrothermarchaeota in Hydrothermal Sediment.</title>
        <authorList>
            <person name="Zhou Z."/>
            <person name="Liu Y."/>
            <person name="Xu W."/>
            <person name="Pan J."/>
            <person name="Luo Z.H."/>
            <person name="Li M."/>
        </authorList>
    </citation>
    <scope>NUCLEOTIDE SEQUENCE [LARGE SCALE GENOMIC DNA]</scope>
    <source>
        <strain evidence="2">SpSt-966</strain>
    </source>
</reference>
<accession>A0A7V3REH2</accession>
<feature type="domain" description="Cupin type-2" evidence="1">
    <location>
        <begin position="48"/>
        <end position="110"/>
    </location>
</feature>
<dbReference type="Gene3D" id="2.60.120.10">
    <property type="entry name" value="Jelly Rolls"/>
    <property type="match status" value="1"/>
</dbReference>
<organism evidence="2">
    <name type="scientific">Mesoaciditoga lauensis</name>
    <dbReference type="NCBI Taxonomy" id="1495039"/>
    <lineage>
        <taxon>Bacteria</taxon>
        <taxon>Thermotogati</taxon>
        <taxon>Thermotogota</taxon>
        <taxon>Thermotogae</taxon>
        <taxon>Mesoaciditogales</taxon>
        <taxon>Mesoaciditogaceae</taxon>
        <taxon>Mesoaciditoga</taxon>
    </lineage>
</organism>
<dbReference type="InterPro" id="IPR011051">
    <property type="entry name" value="RmlC_Cupin_sf"/>
</dbReference>
<comment type="caution">
    <text evidence="2">The sequence shown here is derived from an EMBL/GenBank/DDBJ whole genome shotgun (WGS) entry which is preliminary data.</text>
</comment>
<name>A0A7V3REH2_9BACT</name>
<gene>
    <name evidence="2" type="ORF">ENX73_03140</name>
</gene>
<sequence length="116" mass="13100">MSEVGSHENVIPEIIDDGKVARGVEKRVLIGPKNDAPNYIMRHFRIFSGGFTPDHSHPWEHEVYILKGSGTLKTSEGKKAFKAGDYVFVKPDEKHQFINDSKEALEFICVIPKYGQ</sequence>
<evidence type="ECO:0000313" key="2">
    <source>
        <dbReference type="EMBL" id="HGE75104.1"/>
    </source>
</evidence>
<proteinExistence type="predicted"/>
<dbReference type="SUPFAM" id="SSF51182">
    <property type="entry name" value="RmlC-like cupins"/>
    <property type="match status" value="1"/>
</dbReference>
<dbReference type="InterPro" id="IPR014710">
    <property type="entry name" value="RmlC-like_jellyroll"/>
</dbReference>
<dbReference type="CDD" id="cd02222">
    <property type="entry name" value="cupin_TM1459-like"/>
    <property type="match status" value="1"/>
</dbReference>
<dbReference type="AlphaFoldDB" id="A0A7V3REH2"/>
<dbReference type="PANTHER" id="PTHR37694">
    <property type="entry name" value="SLR8022 PROTEIN"/>
    <property type="match status" value="1"/>
</dbReference>
<dbReference type="PANTHER" id="PTHR37694:SF1">
    <property type="entry name" value="SLR8022 PROTEIN"/>
    <property type="match status" value="1"/>
</dbReference>
<dbReference type="InterPro" id="IPR013096">
    <property type="entry name" value="Cupin_2"/>
</dbReference>